<dbReference type="InterPro" id="IPR040521">
    <property type="entry name" value="KDZ"/>
</dbReference>
<gene>
    <name evidence="1" type="ORF">M404DRAFT_128226</name>
</gene>
<protein>
    <submittedName>
        <fullName evidence="1">Uncharacterized protein</fullName>
    </submittedName>
</protein>
<keyword evidence="2" id="KW-1185">Reference proteome</keyword>
<proteinExistence type="predicted"/>
<dbReference type="AlphaFoldDB" id="A0A0C3PBD0"/>
<dbReference type="EMBL" id="KN831951">
    <property type="protein sequence ID" value="KIO10980.1"/>
    <property type="molecule type" value="Genomic_DNA"/>
</dbReference>
<reference evidence="2" key="2">
    <citation type="submission" date="2015-01" db="EMBL/GenBank/DDBJ databases">
        <title>Evolutionary Origins and Diversification of the Mycorrhizal Mutualists.</title>
        <authorList>
            <consortium name="DOE Joint Genome Institute"/>
            <consortium name="Mycorrhizal Genomics Consortium"/>
            <person name="Kohler A."/>
            <person name="Kuo A."/>
            <person name="Nagy L.G."/>
            <person name="Floudas D."/>
            <person name="Copeland A."/>
            <person name="Barry K.W."/>
            <person name="Cichocki N."/>
            <person name="Veneault-Fourrey C."/>
            <person name="LaButti K."/>
            <person name="Lindquist E.A."/>
            <person name="Lipzen A."/>
            <person name="Lundell T."/>
            <person name="Morin E."/>
            <person name="Murat C."/>
            <person name="Riley R."/>
            <person name="Ohm R."/>
            <person name="Sun H."/>
            <person name="Tunlid A."/>
            <person name="Henrissat B."/>
            <person name="Grigoriev I.V."/>
            <person name="Hibbett D.S."/>
            <person name="Martin F."/>
        </authorList>
    </citation>
    <scope>NUCLEOTIDE SEQUENCE [LARGE SCALE GENOMIC DNA]</scope>
    <source>
        <strain evidence="2">Marx 270</strain>
    </source>
</reference>
<dbReference type="HOGENOM" id="CLU_003703_5_1_1"/>
<evidence type="ECO:0000313" key="1">
    <source>
        <dbReference type="EMBL" id="KIO10980.1"/>
    </source>
</evidence>
<accession>A0A0C3PBD0</accession>
<dbReference type="Proteomes" id="UP000054217">
    <property type="component" value="Unassembled WGS sequence"/>
</dbReference>
<sequence>CFYLHCVVDFQKGERQLNMDYSLENVLGYNMEGIKQVVCFYNINCSYMTNLWKCVGQSELIDILSLLQIIPGIGIWHVHGHKKECYAWYAPLFIKGARWVDGEIIETLWSDLNVASTSAHGMTSPHHQELLDFQMNDSNFMKMIWIG</sequence>
<dbReference type="OrthoDB" id="3257768at2759"/>
<feature type="non-terminal residue" evidence="1">
    <location>
        <position position="1"/>
    </location>
</feature>
<reference evidence="1 2" key="1">
    <citation type="submission" date="2014-04" db="EMBL/GenBank/DDBJ databases">
        <authorList>
            <consortium name="DOE Joint Genome Institute"/>
            <person name="Kuo A."/>
            <person name="Kohler A."/>
            <person name="Costa M.D."/>
            <person name="Nagy L.G."/>
            <person name="Floudas D."/>
            <person name="Copeland A."/>
            <person name="Barry K.W."/>
            <person name="Cichocki N."/>
            <person name="Veneault-Fourrey C."/>
            <person name="LaButti K."/>
            <person name="Lindquist E.A."/>
            <person name="Lipzen A."/>
            <person name="Lundell T."/>
            <person name="Morin E."/>
            <person name="Murat C."/>
            <person name="Sun H."/>
            <person name="Tunlid A."/>
            <person name="Henrissat B."/>
            <person name="Grigoriev I.V."/>
            <person name="Hibbett D.S."/>
            <person name="Martin F."/>
            <person name="Nordberg H.P."/>
            <person name="Cantor M.N."/>
            <person name="Hua S.X."/>
        </authorList>
    </citation>
    <scope>NUCLEOTIDE SEQUENCE [LARGE SCALE GENOMIC DNA]</scope>
    <source>
        <strain evidence="1 2">Marx 270</strain>
    </source>
</reference>
<evidence type="ECO:0000313" key="2">
    <source>
        <dbReference type="Proteomes" id="UP000054217"/>
    </source>
</evidence>
<dbReference type="Pfam" id="PF18758">
    <property type="entry name" value="KDZ"/>
    <property type="match status" value="1"/>
</dbReference>
<organism evidence="1 2">
    <name type="scientific">Pisolithus tinctorius Marx 270</name>
    <dbReference type="NCBI Taxonomy" id="870435"/>
    <lineage>
        <taxon>Eukaryota</taxon>
        <taxon>Fungi</taxon>
        <taxon>Dikarya</taxon>
        <taxon>Basidiomycota</taxon>
        <taxon>Agaricomycotina</taxon>
        <taxon>Agaricomycetes</taxon>
        <taxon>Agaricomycetidae</taxon>
        <taxon>Boletales</taxon>
        <taxon>Sclerodermatineae</taxon>
        <taxon>Pisolithaceae</taxon>
        <taxon>Pisolithus</taxon>
    </lineage>
</organism>
<name>A0A0C3PBD0_PISTI</name>
<dbReference type="InParanoid" id="A0A0C3PBD0"/>